<comment type="subcellular location">
    <subcellularLocation>
        <location evidence="1">Cell membrane</location>
        <topology evidence="1">Multi-pass membrane protein</topology>
    </subcellularLocation>
</comment>
<evidence type="ECO:0000256" key="5">
    <source>
        <dbReference type="ARBA" id="ARBA00022692"/>
    </source>
</evidence>
<dbReference type="GO" id="GO:0015920">
    <property type="term" value="P:lipopolysaccharide transport"/>
    <property type="evidence" value="ECO:0007669"/>
    <property type="project" value="TreeGrafter"/>
</dbReference>
<sequence>MLTLAAADLKHSIASWRLWTLLGWLEIRQRYARSRVGPFWLTISMGVIITSIGVVYGTLFGQNLSDYLPYLAASLVSWSMFASTVTEGSQAYINNAAYIRQVSTPKLIYVLQVTWRNLIILAHNFVIVIALLAIFGVKRWDTLPLFVPALFVLALNGTWIAMLAGLLSARFRDLPQIVAAFMQVAFYVTPIMYKPEALTRFSFIVDLNPLAYLLDVVRKPLLGEVPSLTAWCVAVGLAVVGWLFALAFTNRYLKRIAYWV</sequence>
<comment type="similarity">
    <text evidence="2">Belongs to the ABC-2 integral membrane protein family.</text>
</comment>
<dbReference type="InterPro" id="IPR013525">
    <property type="entry name" value="ABC2_TM"/>
</dbReference>
<evidence type="ECO:0000256" key="4">
    <source>
        <dbReference type="ARBA" id="ARBA00022475"/>
    </source>
</evidence>
<evidence type="ECO:0000256" key="1">
    <source>
        <dbReference type="ARBA" id="ARBA00004651"/>
    </source>
</evidence>
<feature type="transmembrane region" description="Helical" evidence="9">
    <location>
        <begin position="38"/>
        <end position="61"/>
    </location>
</feature>
<keyword evidence="7" id="KW-0625">Polysaccharide transport</keyword>
<dbReference type="AlphaFoldDB" id="A0A3N4VJU3"/>
<feature type="transmembrane region" description="Helical" evidence="9">
    <location>
        <begin position="174"/>
        <end position="193"/>
    </location>
</feature>
<evidence type="ECO:0000256" key="6">
    <source>
        <dbReference type="ARBA" id="ARBA00022989"/>
    </source>
</evidence>
<feature type="transmembrane region" description="Helical" evidence="9">
    <location>
        <begin position="228"/>
        <end position="248"/>
    </location>
</feature>
<keyword evidence="6 9" id="KW-1133">Transmembrane helix</keyword>
<dbReference type="PANTHER" id="PTHR30413:SF10">
    <property type="entry name" value="CAPSULE POLYSACCHARIDE EXPORT INNER-MEMBRANE PROTEIN CTRC"/>
    <property type="match status" value="1"/>
</dbReference>
<dbReference type="Pfam" id="PF01061">
    <property type="entry name" value="ABC2_membrane"/>
    <property type="match status" value="1"/>
</dbReference>
<keyword evidence="3" id="KW-0813">Transport</keyword>
<feature type="transmembrane region" description="Helical" evidence="9">
    <location>
        <begin position="143"/>
        <end position="167"/>
    </location>
</feature>
<feature type="transmembrane region" description="Helical" evidence="9">
    <location>
        <begin position="67"/>
        <end position="86"/>
    </location>
</feature>
<feature type="domain" description="ABC-2 type transporter transmembrane" evidence="10">
    <location>
        <begin position="19"/>
        <end position="219"/>
    </location>
</feature>
<dbReference type="OrthoDB" id="9796017at2"/>
<keyword evidence="8 9" id="KW-0472">Membrane</keyword>
<evidence type="ECO:0000256" key="3">
    <source>
        <dbReference type="ARBA" id="ARBA00022448"/>
    </source>
</evidence>
<evidence type="ECO:0000256" key="8">
    <source>
        <dbReference type="ARBA" id="ARBA00023136"/>
    </source>
</evidence>
<evidence type="ECO:0000256" key="7">
    <source>
        <dbReference type="ARBA" id="ARBA00023047"/>
    </source>
</evidence>
<reference evidence="11 12" key="1">
    <citation type="submission" date="2018-11" db="EMBL/GenBank/DDBJ databases">
        <title>Genomic Encyclopedia of Type Strains, Phase IV (KMG-IV): sequencing the most valuable type-strain genomes for metagenomic binning, comparative biology and taxonomic classification.</title>
        <authorList>
            <person name="Goeker M."/>
        </authorList>
    </citation>
    <scope>NUCLEOTIDE SEQUENCE [LARGE SCALE GENOMIC DNA]</scope>
    <source>
        <strain evidence="11 12">DSM 25623</strain>
    </source>
</reference>
<evidence type="ECO:0000256" key="2">
    <source>
        <dbReference type="ARBA" id="ARBA00007783"/>
    </source>
</evidence>
<evidence type="ECO:0000259" key="10">
    <source>
        <dbReference type="Pfam" id="PF01061"/>
    </source>
</evidence>
<feature type="transmembrane region" description="Helical" evidence="9">
    <location>
        <begin position="107"/>
        <end position="137"/>
    </location>
</feature>
<keyword evidence="7" id="KW-0762">Sugar transport</keyword>
<keyword evidence="4" id="KW-1003">Cell membrane</keyword>
<comment type="caution">
    <text evidence="11">The sequence shown here is derived from an EMBL/GenBank/DDBJ whole genome shotgun (WGS) entry which is preliminary data.</text>
</comment>
<evidence type="ECO:0000313" key="11">
    <source>
        <dbReference type="EMBL" id="RPE79601.1"/>
    </source>
</evidence>
<dbReference type="GO" id="GO:0005886">
    <property type="term" value="C:plasma membrane"/>
    <property type="evidence" value="ECO:0007669"/>
    <property type="project" value="UniProtKB-SubCell"/>
</dbReference>
<organism evidence="11 12">
    <name type="scientific">Vulcaniibacterium tengchongense</name>
    <dbReference type="NCBI Taxonomy" id="1273429"/>
    <lineage>
        <taxon>Bacteria</taxon>
        <taxon>Pseudomonadati</taxon>
        <taxon>Pseudomonadota</taxon>
        <taxon>Gammaproteobacteria</taxon>
        <taxon>Lysobacterales</taxon>
        <taxon>Lysobacteraceae</taxon>
        <taxon>Vulcaniibacterium</taxon>
    </lineage>
</organism>
<keyword evidence="5 9" id="KW-0812">Transmembrane</keyword>
<dbReference type="RefSeq" id="WP_123769794.1">
    <property type="nucleotide sequence ID" value="NZ_RKQN01000002.1"/>
</dbReference>
<evidence type="ECO:0000256" key="9">
    <source>
        <dbReference type="SAM" id="Phobius"/>
    </source>
</evidence>
<dbReference type="GO" id="GO:0015774">
    <property type="term" value="P:polysaccharide transport"/>
    <property type="evidence" value="ECO:0007669"/>
    <property type="project" value="UniProtKB-KW"/>
</dbReference>
<proteinExistence type="inferred from homology"/>
<dbReference type="GO" id="GO:0140359">
    <property type="term" value="F:ABC-type transporter activity"/>
    <property type="evidence" value="ECO:0007669"/>
    <property type="project" value="InterPro"/>
</dbReference>
<gene>
    <name evidence="11" type="ORF">EDC50_1423</name>
</gene>
<dbReference type="Proteomes" id="UP000269708">
    <property type="component" value="Unassembled WGS sequence"/>
</dbReference>
<evidence type="ECO:0000313" key="12">
    <source>
        <dbReference type="Proteomes" id="UP000269708"/>
    </source>
</evidence>
<keyword evidence="12" id="KW-1185">Reference proteome</keyword>
<name>A0A3N4VJU3_9GAMM</name>
<dbReference type="PANTHER" id="PTHR30413">
    <property type="entry name" value="INNER MEMBRANE TRANSPORT PERMEASE"/>
    <property type="match status" value="1"/>
</dbReference>
<accession>A0A3N4VJU3</accession>
<dbReference type="EMBL" id="RKQN01000002">
    <property type="protein sequence ID" value="RPE79601.1"/>
    <property type="molecule type" value="Genomic_DNA"/>
</dbReference>
<protein>
    <submittedName>
        <fullName evidence="11">Lipopolysaccharide transport system permease protein</fullName>
    </submittedName>
</protein>